<dbReference type="Pfam" id="PF20499">
    <property type="entry name" value="DUF6729"/>
    <property type="match status" value="1"/>
</dbReference>
<dbReference type="AlphaFoldDB" id="A0A498L1J0"/>
<accession>A0A498L1J0</accession>
<dbReference type="PANTHER" id="PTHR24401">
    <property type="entry name" value="SI:CH211-243P7.3-RELATED"/>
    <property type="match status" value="1"/>
</dbReference>
<keyword evidence="4" id="KW-1185">Reference proteome</keyword>
<dbReference type="EMBL" id="QBIY01013584">
    <property type="protein sequence ID" value="RXN02310.1"/>
    <property type="molecule type" value="Genomic_DNA"/>
</dbReference>
<feature type="region of interest" description="Disordered" evidence="1">
    <location>
        <begin position="302"/>
        <end position="426"/>
    </location>
</feature>
<dbReference type="STRING" id="84645.A0A498L1J0"/>
<feature type="compositionally biased region" description="Polar residues" evidence="1">
    <location>
        <begin position="311"/>
        <end position="332"/>
    </location>
</feature>
<feature type="compositionally biased region" description="Polar residues" evidence="1">
    <location>
        <begin position="501"/>
        <end position="526"/>
    </location>
</feature>
<organism evidence="3 4">
    <name type="scientific">Labeo rohita</name>
    <name type="common">Indian major carp</name>
    <name type="synonym">Cyprinus rohita</name>
    <dbReference type="NCBI Taxonomy" id="84645"/>
    <lineage>
        <taxon>Eukaryota</taxon>
        <taxon>Metazoa</taxon>
        <taxon>Chordata</taxon>
        <taxon>Craniata</taxon>
        <taxon>Vertebrata</taxon>
        <taxon>Euteleostomi</taxon>
        <taxon>Actinopterygii</taxon>
        <taxon>Neopterygii</taxon>
        <taxon>Teleostei</taxon>
        <taxon>Ostariophysi</taxon>
        <taxon>Cypriniformes</taxon>
        <taxon>Cyprinidae</taxon>
        <taxon>Labeoninae</taxon>
        <taxon>Labeonini</taxon>
        <taxon>Labeo</taxon>
    </lineage>
</organism>
<sequence>MAGYLVSLNRTITALSTKEITEILRLYWSLHAVDRSPSKYALKCKKNVLPGPWRASQKRSGSAPGQQAAERLFMTHGQAAQRPDVHRISECIALKLLKEFREARNRPKDNKGKIFPIPQSIVMTYSHIKQLLEDCREVLDKTNLVLVTVNNTTVSSWLLDRQKRTDRDTLLQGVELPQQVGLANEPLPKPKVLPSALVQHSHVPITFQEPENREDERVAVEYLLAQSDRGDLLSPLVHGEITPPETQEVEVQEDECLDVTICDAADINLEAHTLSSSSSHDDSLISSLQTALGVQAGPLSSAGVQAEPLSSAGTRPAPQSSAGSRPAPQSSVGFIPAPHSSAVFSPAPQSSAGSRPAPQSSAVSSPAPQSSAGSRPAPQSSAVSRPAPQSSAGSRPAPQSSVGFSPAPQSSAVSSPAPQSSAVSSLSPQSSSLIKCSLCNEDVDVEGFTEHLSDYHVQETCDQCGATVWGAVGLLHHIEYHHPLTSLSGQDRRSVDPPAASPTTSTAQSPAYTEEQQGASQTTLHSPSLRPPEVNWAAQRLDVHRISECIALKLLKEFREARNRPKDNKGKIFPIPQSIVMTYSHIKQLLEDCREVLDKTNLVLVTVNNTTVSSCNNRDGLPFLLANSHKRHHRLRDGLLFLLANSHKRHHRLRTDNVLEDCTRQLLRIKSVWQEESHQRSVTQKNITITSVKYVATQKANLPAIPRKCVTLLKPRTAGNSSSYLQQALEEIHSEEWARRTVDYLTDCELHKKRCALTQLDVVYDQPPPFCPLPLAQWFETAHANEILNHLDELKGVITSTYGSILKLDSTKKITKKLAGGIADTATWMTNVGNEFGQVLNCVLTTGEGAGLDDLCQGIVKRYKDAGEPEPAVIYVDRDGCSGTGVTPVLTWFRPWKVTVRLDVFHFMRRFTAGLTTEHHPLYGTFCSKLSSCIFEWDKDDISRLKEAKKTMLLKKHGGHILSSITSNELAKHCRRRTRGVEETRALIHGLLDSMWELTDTTGLHLINPESMAHVQEVQQKHLSCIQDPPDVQLYTKLGSGLQKGDKILDVLRCGRGSSSLESFHRHQCTFIPDERVAVEYLLAQSDRGDLLSPLVHGEITPPETQEVEVQEDECLDVTICDAADINLEAHTLSSSSSHDDSLISSLVISLSMP</sequence>
<gene>
    <name evidence="3" type="ORF">ROHU_035082</name>
</gene>
<reference evidence="3 4" key="1">
    <citation type="submission" date="2018-03" db="EMBL/GenBank/DDBJ databases">
        <title>Draft genome sequence of Rohu Carp (Labeo rohita).</title>
        <authorList>
            <person name="Das P."/>
            <person name="Kushwaha B."/>
            <person name="Joshi C.G."/>
            <person name="Kumar D."/>
            <person name="Nagpure N.S."/>
            <person name="Sahoo L."/>
            <person name="Das S.P."/>
            <person name="Bit A."/>
            <person name="Patnaik S."/>
            <person name="Meher P.K."/>
            <person name="Jayasankar P."/>
            <person name="Koringa P.G."/>
            <person name="Patel N.V."/>
            <person name="Hinsu A.T."/>
            <person name="Kumar R."/>
            <person name="Pandey M."/>
            <person name="Agarwal S."/>
            <person name="Srivastava S."/>
            <person name="Singh M."/>
            <person name="Iquebal M.A."/>
            <person name="Jaiswal S."/>
            <person name="Angadi U.B."/>
            <person name="Kumar N."/>
            <person name="Raza M."/>
            <person name="Shah T.M."/>
            <person name="Rai A."/>
            <person name="Jena J.K."/>
        </authorList>
    </citation>
    <scope>NUCLEOTIDE SEQUENCE [LARGE SCALE GENOMIC DNA]</scope>
    <source>
        <strain evidence="3">DASCIFA01</strain>
        <tissue evidence="3">Testis</tissue>
    </source>
</reference>
<feature type="domain" description="DUF6729" evidence="2">
    <location>
        <begin position="704"/>
        <end position="788"/>
    </location>
</feature>
<proteinExistence type="predicted"/>
<feature type="compositionally biased region" description="Low complexity" evidence="1">
    <location>
        <begin position="354"/>
        <end position="382"/>
    </location>
</feature>
<evidence type="ECO:0000313" key="4">
    <source>
        <dbReference type="Proteomes" id="UP000290572"/>
    </source>
</evidence>
<evidence type="ECO:0000256" key="1">
    <source>
        <dbReference type="SAM" id="MobiDB-lite"/>
    </source>
</evidence>
<comment type="caution">
    <text evidence="3">The sequence shown here is derived from an EMBL/GenBank/DDBJ whole genome shotgun (WGS) entry which is preliminary data.</text>
</comment>
<name>A0A498L1J0_LABRO</name>
<dbReference type="Proteomes" id="UP000290572">
    <property type="component" value="Unassembled WGS sequence"/>
</dbReference>
<feature type="region of interest" description="Disordered" evidence="1">
    <location>
        <begin position="487"/>
        <end position="531"/>
    </location>
</feature>
<dbReference type="InterPro" id="IPR046616">
    <property type="entry name" value="DUF6729"/>
</dbReference>
<protein>
    <recommendedName>
        <fullName evidence="2">DUF6729 domain-containing protein</fullName>
    </recommendedName>
</protein>
<evidence type="ECO:0000259" key="2">
    <source>
        <dbReference type="Pfam" id="PF20499"/>
    </source>
</evidence>
<feature type="compositionally biased region" description="Polar residues" evidence="1">
    <location>
        <begin position="387"/>
        <end position="403"/>
    </location>
</feature>
<dbReference type="PANTHER" id="PTHR24401:SF29">
    <property type="entry name" value="SI:CH211-243P7.3-RELATED"/>
    <property type="match status" value="1"/>
</dbReference>
<feature type="compositionally biased region" description="Low complexity" evidence="1">
    <location>
        <begin position="405"/>
        <end position="426"/>
    </location>
</feature>
<evidence type="ECO:0000313" key="3">
    <source>
        <dbReference type="EMBL" id="RXN02310.1"/>
    </source>
</evidence>